<evidence type="ECO:0000313" key="1">
    <source>
        <dbReference type="EMBL" id="KAJ9121164.1"/>
    </source>
</evidence>
<name>A0ACC2XAW6_9TREE</name>
<gene>
    <name evidence="1" type="ORF">QFC24_004838</name>
</gene>
<comment type="caution">
    <text evidence="1">The sequence shown here is derived from an EMBL/GenBank/DDBJ whole genome shotgun (WGS) entry which is preliminary data.</text>
</comment>
<organism evidence="1 2">
    <name type="scientific">Naganishia onofrii</name>
    <dbReference type="NCBI Taxonomy" id="1851511"/>
    <lineage>
        <taxon>Eukaryota</taxon>
        <taxon>Fungi</taxon>
        <taxon>Dikarya</taxon>
        <taxon>Basidiomycota</taxon>
        <taxon>Agaricomycotina</taxon>
        <taxon>Tremellomycetes</taxon>
        <taxon>Filobasidiales</taxon>
        <taxon>Filobasidiaceae</taxon>
        <taxon>Naganishia</taxon>
    </lineage>
</organism>
<sequence length="658" mass="73558">MAWSLDVQDGSLVHDVPLVIEPSRSANLGEVDMEWCESLAEWPKDAKGSAGMIIDSIPQPNDIEHFEIAELQKPILREDMLLAKAGTRLRGYCDTMMKGLESCWHVWRKGVMEELTERLDDLESCAADNGTSRDAAMADLLRLLVAGRCGDAVSQFMGGKLTDGALNKWMSAYDDSVEYIHQTLSYGIFPAVERILLLLEELKGWSMHKRGYDLDLQTNAVEECIDWARYLAIRVMDMSRDVTREAESFREFGKWLKYEISRANMQDAEDLAEAQTPKHDVALVASYLEMLTERSSTLPSYFLVDAERLAGQWAMPQLPIDDTSPRPLSVVLKDLMISLRGSSENLDDLDILDTGDDNTFSMGGRGTSRGQPIHQRGNSETKNAELEPKGDHVLPKRIGEDPLWAIADVLLGKVENLVTTAIKDRTLTEASELDPPKSRVDGLYACRTTENGLTKEVIRNEQNHRVLRVRASPPEVSSFYTRAFRASDNSHILNFDFFDDEQLVIVLQVNDGDSGPGALYLTTVRLTDLQLMEGEMCKSSSLVDWPAVTRYGDQDSLPYLPVSQSRRIGTVRSNDGRLASVFLALNGRKGRRFACVGVQNHVAPERGEELVGTKDVMIFDMDENEGMDEEAGNESEQQGDQTVEQQEDRSAEGMDVDE</sequence>
<dbReference type="EMBL" id="JASBWV010000018">
    <property type="protein sequence ID" value="KAJ9121164.1"/>
    <property type="molecule type" value="Genomic_DNA"/>
</dbReference>
<dbReference type="Proteomes" id="UP001234202">
    <property type="component" value="Unassembled WGS sequence"/>
</dbReference>
<accession>A0ACC2XAW6</accession>
<reference evidence="1" key="1">
    <citation type="submission" date="2023-04" db="EMBL/GenBank/DDBJ databases">
        <title>Draft Genome sequencing of Naganishia species isolated from polar environments using Oxford Nanopore Technology.</title>
        <authorList>
            <person name="Leo P."/>
            <person name="Venkateswaran K."/>
        </authorList>
    </citation>
    <scope>NUCLEOTIDE SEQUENCE</scope>
    <source>
        <strain evidence="1">DBVPG 5303</strain>
    </source>
</reference>
<keyword evidence="2" id="KW-1185">Reference proteome</keyword>
<protein>
    <submittedName>
        <fullName evidence="1">Uncharacterized protein</fullName>
    </submittedName>
</protein>
<proteinExistence type="predicted"/>
<evidence type="ECO:0000313" key="2">
    <source>
        <dbReference type="Proteomes" id="UP001234202"/>
    </source>
</evidence>